<evidence type="ECO:0000259" key="1">
    <source>
        <dbReference type="Pfam" id="PF00171"/>
    </source>
</evidence>
<dbReference type="SUPFAM" id="SSF53720">
    <property type="entry name" value="ALDH-like"/>
    <property type="match status" value="1"/>
</dbReference>
<dbReference type="Pfam" id="PF00171">
    <property type="entry name" value="Aldedh"/>
    <property type="match status" value="2"/>
</dbReference>
<dbReference type="InterPro" id="IPR015590">
    <property type="entry name" value="Aldehyde_DH_dom"/>
</dbReference>
<proteinExistence type="predicted"/>
<organism evidence="2 3">
    <name type="scientific">Molorchus minor</name>
    <dbReference type="NCBI Taxonomy" id="1323400"/>
    <lineage>
        <taxon>Eukaryota</taxon>
        <taxon>Metazoa</taxon>
        <taxon>Ecdysozoa</taxon>
        <taxon>Arthropoda</taxon>
        <taxon>Hexapoda</taxon>
        <taxon>Insecta</taxon>
        <taxon>Pterygota</taxon>
        <taxon>Neoptera</taxon>
        <taxon>Endopterygota</taxon>
        <taxon>Coleoptera</taxon>
        <taxon>Polyphaga</taxon>
        <taxon>Cucujiformia</taxon>
        <taxon>Chrysomeloidea</taxon>
        <taxon>Cerambycidae</taxon>
        <taxon>Lamiinae</taxon>
        <taxon>Monochamini</taxon>
        <taxon>Molorchus</taxon>
    </lineage>
</organism>
<comment type="caution">
    <text evidence="2">The sequence shown here is derived from an EMBL/GenBank/DDBJ whole genome shotgun (WGS) entry which is preliminary data.</text>
</comment>
<accession>A0ABQ9K2Y8</accession>
<dbReference type="Proteomes" id="UP001162164">
    <property type="component" value="Unassembled WGS sequence"/>
</dbReference>
<sequence>MVMVNKTNVAMDVDQSPKKTIREIFNTMVYGPSYENVSSATEWIKNKEPTFFAYIDNAKENANGLPTKLYNAINNEELCTVHVPEVDTIQKILSKCNGKKSCLGGILSKDTESKAVPLLAQYFHYYSSFAVTYSEEEPNWKPEGVAIGVFSNLNALSNLGLMLAPALAAGYNVVLQVGTKLSIVTALILQIANKVGIPEDAIRLIPSDDDELFPYLNSDNVAMLTLFVDLLNEKIPLIVVDDADLDSAAASIAEVSWGYNGLSPWAVGTVLIQENIFDTFLNKLRTKIQSTKMGSSHDKTADLSIPSQESREKITELVEKAKRQGIEVFQFDENLSTPALLIGAKVQTKVLTSDDDQGALVTTVLPFRTIDEAVKLANNTRQGLAASVWTENIGVANEITRKLQVSNVWVNTHGLTSADITMCPMKESGIGYFGGKEGFYEYVQVKKSSATINISVPSKAVNDAVVSAIRGAIASQKIWRNMPRINKIRLLQKFASFIDENRKKFSSDLSEKWLESWITSIYQCISSSDKQNYSTLHYGYNLTVTREPRGIVAIETKAIDTHNKKTNFNCTA</sequence>
<gene>
    <name evidence="2" type="ORF">NQ317_004970</name>
</gene>
<dbReference type="InterPro" id="IPR016162">
    <property type="entry name" value="Ald_DH_N"/>
</dbReference>
<reference evidence="2" key="1">
    <citation type="journal article" date="2023" name="Insect Mol. Biol.">
        <title>Genome sequencing provides insights into the evolution of gene families encoding plant cell wall-degrading enzymes in longhorned beetles.</title>
        <authorList>
            <person name="Shin N.R."/>
            <person name="Okamura Y."/>
            <person name="Kirsch R."/>
            <person name="Pauchet Y."/>
        </authorList>
    </citation>
    <scope>NUCLEOTIDE SEQUENCE</scope>
    <source>
        <strain evidence="2">MMC_N1</strain>
    </source>
</reference>
<evidence type="ECO:0000313" key="2">
    <source>
        <dbReference type="EMBL" id="KAJ8984709.1"/>
    </source>
</evidence>
<keyword evidence="3" id="KW-1185">Reference proteome</keyword>
<dbReference type="Gene3D" id="3.40.309.10">
    <property type="entry name" value="Aldehyde Dehydrogenase, Chain A, domain 2"/>
    <property type="match status" value="1"/>
</dbReference>
<name>A0ABQ9K2Y8_9CUCU</name>
<feature type="domain" description="Aldehyde dehydrogenase" evidence="1">
    <location>
        <begin position="235"/>
        <end position="447"/>
    </location>
</feature>
<dbReference type="InterPro" id="IPR016161">
    <property type="entry name" value="Ald_DH/histidinol_DH"/>
</dbReference>
<dbReference type="EMBL" id="JAPWTJ010000028">
    <property type="protein sequence ID" value="KAJ8984709.1"/>
    <property type="molecule type" value="Genomic_DNA"/>
</dbReference>
<protein>
    <recommendedName>
        <fullName evidence="1">Aldehyde dehydrogenase domain-containing protein</fullName>
    </recommendedName>
</protein>
<dbReference type="Gene3D" id="3.40.605.10">
    <property type="entry name" value="Aldehyde Dehydrogenase, Chain A, domain 1"/>
    <property type="match status" value="2"/>
</dbReference>
<evidence type="ECO:0000313" key="3">
    <source>
        <dbReference type="Proteomes" id="UP001162164"/>
    </source>
</evidence>
<dbReference type="PANTHER" id="PTHR11699">
    <property type="entry name" value="ALDEHYDE DEHYDROGENASE-RELATED"/>
    <property type="match status" value="1"/>
</dbReference>
<dbReference type="InterPro" id="IPR016163">
    <property type="entry name" value="Ald_DH_C"/>
</dbReference>
<feature type="domain" description="Aldehyde dehydrogenase" evidence="1">
    <location>
        <begin position="140"/>
        <end position="218"/>
    </location>
</feature>